<evidence type="ECO:0000259" key="8">
    <source>
        <dbReference type="Pfam" id="PF09335"/>
    </source>
</evidence>
<dbReference type="KEGG" id="kal:KALB_8628"/>
<feature type="transmembrane region" description="Helical" evidence="7">
    <location>
        <begin position="64"/>
        <end position="86"/>
    </location>
</feature>
<protein>
    <recommendedName>
        <fullName evidence="8">VTT domain-containing protein</fullName>
    </recommendedName>
</protein>
<keyword evidence="3 7" id="KW-1003">Cell membrane</keyword>
<dbReference type="STRING" id="1449976.KALB_8628"/>
<dbReference type="Pfam" id="PF09335">
    <property type="entry name" value="VTT_dom"/>
    <property type="match status" value="1"/>
</dbReference>
<dbReference type="Proteomes" id="UP000019225">
    <property type="component" value="Chromosome"/>
</dbReference>
<name>W5WUZ9_9PSEU</name>
<dbReference type="InterPro" id="IPR032818">
    <property type="entry name" value="DedA-like"/>
</dbReference>
<evidence type="ECO:0000256" key="4">
    <source>
        <dbReference type="ARBA" id="ARBA00022692"/>
    </source>
</evidence>
<dbReference type="eggNOG" id="COG0586">
    <property type="taxonomic scope" value="Bacteria"/>
</dbReference>
<evidence type="ECO:0000256" key="7">
    <source>
        <dbReference type="RuleBase" id="RU367016"/>
    </source>
</evidence>
<dbReference type="AlphaFoldDB" id="W5WUZ9"/>
<dbReference type="InterPro" id="IPR032816">
    <property type="entry name" value="VTT_dom"/>
</dbReference>
<evidence type="ECO:0000256" key="6">
    <source>
        <dbReference type="ARBA" id="ARBA00023136"/>
    </source>
</evidence>
<keyword evidence="5 7" id="KW-1133">Transmembrane helix</keyword>
<comment type="similarity">
    <text evidence="2 7">Belongs to the DedA family.</text>
</comment>
<feature type="transmembrane region" description="Helical" evidence="7">
    <location>
        <begin position="21"/>
        <end position="44"/>
    </location>
</feature>
<dbReference type="PATRIC" id="fig|1449976.3.peg.8665"/>
<evidence type="ECO:0000313" key="9">
    <source>
        <dbReference type="EMBL" id="AHI01985.1"/>
    </source>
</evidence>
<accession>W5WUZ9</accession>
<gene>
    <name evidence="9" type="ORF">KALB_8628</name>
</gene>
<evidence type="ECO:0000256" key="3">
    <source>
        <dbReference type="ARBA" id="ARBA00022475"/>
    </source>
</evidence>
<feature type="domain" description="VTT" evidence="8">
    <location>
        <begin position="42"/>
        <end position="169"/>
    </location>
</feature>
<comment type="subcellular location">
    <subcellularLocation>
        <location evidence="1 7">Cell membrane</location>
        <topology evidence="1 7">Multi-pass membrane protein</topology>
    </subcellularLocation>
</comment>
<reference evidence="9 10" key="1">
    <citation type="journal article" date="2014" name="BMC Genomics">
        <title>Complete genome sequence of producer of the glycopeptide antibiotic Aculeximycin Kutzneria albida DSM 43870T, a representative of minor genus of Pseudonocardiaceae.</title>
        <authorList>
            <person name="Rebets Y."/>
            <person name="Tokovenko B."/>
            <person name="Lushchyk I."/>
            <person name="Ruckert C."/>
            <person name="Zaburannyi N."/>
            <person name="Bechthold A."/>
            <person name="Kalinowski J."/>
            <person name="Luzhetskyy A."/>
        </authorList>
    </citation>
    <scope>NUCLEOTIDE SEQUENCE [LARGE SCALE GENOMIC DNA]</scope>
    <source>
        <strain evidence="9">DSM 43870</strain>
    </source>
</reference>
<dbReference type="HOGENOM" id="CLU_044208_6_3_11"/>
<dbReference type="OrthoDB" id="9813426at2"/>
<evidence type="ECO:0000256" key="2">
    <source>
        <dbReference type="ARBA" id="ARBA00010792"/>
    </source>
</evidence>
<dbReference type="PANTHER" id="PTHR30353">
    <property type="entry name" value="INNER MEMBRANE PROTEIN DEDA-RELATED"/>
    <property type="match status" value="1"/>
</dbReference>
<evidence type="ECO:0000313" key="10">
    <source>
        <dbReference type="Proteomes" id="UP000019225"/>
    </source>
</evidence>
<keyword evidence="6 7" id="KW-0472">Membrane</keyword>
<keyword evidence="4 7" id="KW-0812">Transmembrane</keyword>
<dbReference type="GO" id="GO:0005886">
    <property type="term" value="C:plasma membrane"/>
    <property type="evidence" value="ECO:0007669"/>
    <property type="project" value="UniProtKB-SubCell"/>
</dbReference>
<sequence length="223" mass="23917">MAVLQSQVMAIGSWESVGPAVLTVLVLVCIFVECGFLIGLLFPGDSLLFTAGVVFAQQHQVGQAWLFCGLAVLSGIAGGQAGYYFARKTGSKFVARRDGKVLNQHNLDRAQKLLDGWGFWAVTVARMIPWVRTVVPTIAGAAKMSPTKFLFASVLSTATWVAVFVLAGYFGTALFDQVPWLKTGLLVVAVTIVVVTTAVGVVRYRQDKKKPVEETSLVTGPGH</sequence>
<dbReference type="EMBL" id="CP007155">
    <property type="protein sequence ID" value="AHI01985.1"/>
    <property type="molecule type" value="Genomic_DNA"/>
</dbReference>
<feature type="transmembrane region" description="Helical" evidence="7">
    <location>
        <begin position="149"/>
        <end position="171"/>
    </location>
</feature>
<organism evidence="9 10">
    <name type="scientific">Kutzneria albida DSM 43870</name>
    <dbReference type="NCBI Taxonomy" id="1449976"/>
    <lineage>
        <taxon>Bacteria</taxon>
        <taxon>Bacillati</taxon>
        <taxon>Actinomycetota</taxon>
        <taxon>Actinomycetes</taxon>
        <taxon>Pseudonocardiales</taxon>
        <taxon>Pseudonocardiaceae</taxon>
        <taxon>Kutzneria</taxon>
    </lineage>
</organism>
<keyword evidence="10" id="KW-1185">Reference proteome</keyword>
<proteinExistence type="inferred from homology"/>
<evidence type="ECO:0000256" key="5">
    <source>
        <dbReference type="ARBA" id="ARBA00022989"/>
    </source>
</evidence>
<dbReference type="PANTHER" id="PTHR30353:SF0">
    <property type="entry name" value="TRANSMEMBRANE PROTEIN"/>
    <property type="match status" value="1"/>
</dbReference>
<feature type="transmembrane region" description="Helical" evidence="7">
    <location>
        <begin position="183"/>
        <end position="202"/>
    </location>
</feature>
<evidence type="ECO:0000256" key="1">
    <source>
        <dbReference type="ARBA" id="ARBA00004651"/>
    </source>
</evidence>